<dbReference type="SUPFAM" id="SSF53335">
    <property type="entry name" value="S-adenosyl-L-methionine-dependent methyltransferases"/>
    <property type="match status" value="1"/>
</dbReference>
<dbReference type="GO" id="GO:0008168">
    <property type="term" value="F:methyltransferase activity"/>
    <property type="evidence" value="ECO:0007669"/>
    <property type="project" value="UniProtKB-KW"/>
</dbReference>
<evidence type="ECO:0000313" key="2">
    <source>
        <dbReference type="Proteomes" id="UP000224485"/>
    </source>
</evidence>
<gene>
    <name evidence="1" type="primary">76</name>
    <name evidence="1" type="ORF">RINGS_76</name>
</gene>
<protein>
    <submittedName>
        <fullName evidence="1">DNA methyltransferase</fullName>
    </submittedName>
</protein>
<organism evidence="1 2">
    <name type="scientific">Arthrobacter phage Rings</name>
    <dbReference type="NCBI Taxonomy" id="1772313"/>
    <lineage>
        <taxon>Viruses</taxon>
        <taxon>Duplodnaviria</taxon>
        <taxon>Heunggongvirae</taxon>
        <taxon>Uroviricota</taxon>
        <taxon>Caudoviricetes</taxon>
        <taxon>Amigovirus</taxon>
        <taxon>Amigovirus amigo</taxon>
    </lineage>
</organism>
<accession>A0A0U4IXH7</accession>
<name>A0A0U4IXH7_9CAUD</name>
<dbReference type="InterPro" id="IPR029063">
    <property type="entry name" value="SAM-dependent_MTases_sf"/>
</dbReference>
<dbReference type="EMBL" id="KU160663">
    <property type="protein sequence ID" value="ALY10151.1"/>
    <property type="molecule type" value="Genomic_DNA"/>
</dbReference>
<dbReference type="GO" id="GO:0032259">
    <property type="term" value="P:methylation"/>
    <property type="evidence" value="ECO:0007669"/>
    <property type="project" value="UniProtKB-KW"/>
</dbReference>
<keyword evidence="1" id="KW-0489">Methyltransferase</keyword>
<evidence type="ECO:0000313" key="1">
    <source>
        <dbReference type="EMBL" id="ALY10151.1"/>
    </source>
</evidence>
<reference evidence="1 2" key="1">
    <citation type="submission" date="2015-11" db="EMBL/GenBank/DDBJ databases">
        <authorList>
            <person name="Trulli M."/>
            <person name="Cordero M."/>
            <person name="Cross T."/>
            <person name="Dunbar D."/>
            <person name="Bradley K.W."/>
            <person name="Asai D.J."/>
            <person name="Bowman C.A."/>
            <person name="Russell D.A."/>
            <person name="Pope W.H."/>
            <person name="Jacobs-Sera D."/>
            <person name="Hendrix R.W."/>
            <person name="Hatfull G.F."/>
        </authorList>
    </citation>
    <scope>NUCLEOTIDE SEQUENCE [LARGE SCALE GENOMIC DNA]</scope>
</reference>
<sequence length="234" mass="26473">MVTTDRPRILDLFCCAGGAGSGYARSGFAVYGIDNNPKNHRDNPFDVRDGDVLEELLSHVYQIGDRPPLPEFDAVHASPPCQAHTALTKGTNRETHSYVDLIDETRHWLRRIGKPYIIENVEQSTVRPDLKLCGEMFGLRVLKHRIFEIEGFTVPQPEHIKHKGRAAGWRHGSKPEEPYYVSVYGTGGSRGTIEQWREAMEMPWAGTKRQLSEAIPPAYTEYIGKHLLTHLQTL</sequence>
<keyword evidence="1" id="KW-0808">Transferase</keyword>
<dbReference type="Gene3D" id="3.40.50.150">
    <property type="entry name" value="Vaccinia Virus protein VP39"/>
    <property type="match status" value="1"/>
</dbReference>
<proteinExistence type="predicted"/>
<dbReference type="Proteomes" id="UP000224485">
    <property type="component" value="Segment"/>
</dbReference>